<dbReference type="InterPro" id="IPR001460">
    <property type="entry name" value="PCN-bd_Tpept"/>
</dbReference>
<evidence type="ECO:0000256" key="10">
    <source>
        <dbReference type="ARBA" id="ARBA00022801"/>
    </source>
</evidence>
<keyword evidence="18" id="KW-1133">Transmembrane helix</keyword>
<keyword evidence="18" id="KW-0812">Transmembrane</keyword>
<evidence type="ECO:0000256" key="12">
    <source>
        <dbReference type="ARBA" id="ARBA00022984"/>
    </source>
</evidence>
<dbReference type="GO" id="GO:0008658">
    <property type="term" value="F:penicillin binding"/>
    <property type="evidence" value="ECO:0007669"/>
    <property type="project" value="InterPro"/>
</dbReference>
<keyword evidence="9" id="KW-0808">Transferase</keyword>
<keyword evidence="22" id="KW-1185">Reference proteome</keyword>
<evidence type="ECO:0000256" key="5">
    <source>
        <dbReference type="ARBA" id="ARBA00022475"/>
    </source>
</evidence>
<evidence type="ECO:0000256" key="17">
    <source>
        <dbReference type="ARBA" id="ARBA00049902"/>
    </source>
</evidence>
<feature type="domain" description="Penicillin-binding protein transpeptidase" evidence="19">
    <location>
        <begin position="596"/>
        <end position="693"/>
    </location>
</feature>
<evidence type="ECO:0000256" key="8">
    <source>
        <dbReference type="ARBA" id="ARBA00022676"/>
    </source>
</evidence>
<proteinExistence type="inferred from homology"/>
<dbReference type="GO" id="GO:0005886">
    <property type="term" value="C:plasma membrane"/>
    <property type="evidence" value="ECO:0007669"/>
    <property type="project" value="UniProtKB-SubCell"/>
</dbReference>
<dbReference type="GO" id="GO:0008360">
    <property type="term" value="P:regulation of cell shape"/>
    <property type="evidence" value="ECO:0007669"/>
    <property type="project" value="UniProtKB-KW"/>
</dbReference>
<evidence type="ECO:0000256" key="4">
    <source>
        <dbReference type="ARBA" id="ARBA00007739"/>
    </source>
</evidence>
<evidence type="ECO:0000256" key="6">
    <source>
        <dbReference type="ARBA" id="ARBA00022645"/>
    </source>
</evidence>
<dbReference type="STRING" id="1168289.GCA_000259075_03462"/>
<dbReference type="Gene3D" id="3.40.710.10">
    <property type="entry name" value="DD-peptidase/beta-lactamase superfamily"/>
    <property type="match status" value="2"/>
</dbReference>
<dbReference type="AlphaFoldDB" id="A0A2T0WXI4"/>
<keyword evidence="15" id="KW-0961">Cell wall biogenesis/degradation</keyword>
<comment type="similarity">
    <text evidence="3">In the C-terminal section; belongs to the transpeptidase family.</text>
</comment>
<keyword evidence="11" id="KW-0133">Cell shape</keyword>
<feature type="domain" description="Glycosyl transferase family 51" evidence="20">
    <location>
        <begin position="61"/>
        <end position="241"/>
    </location>
</feature>
<evidence type="ECO:0000256" key="11">
    <source>
        <dbReference type="ARBA" id="ARBA00022960"/>
    </source>
</evidence>
<evidence type="ECO:0000256" key="7">
    <source>
        <dbReference type="ARBA" id="ARBA00022670"/>
    </source>
</evidence>
<dbReference type="GO" id="GO:0071555">
    <property type="term" value="P:cell wall organization"/>
    <property type="evidence" value="ECO:0007669"/>
    <property type="project" value="UniProtKB-KW"/>
</dbReference>
<dbReference type="GO" id="GO:0009002">
    <property type="term" value="F:serine-type D-Ala-D-Ala carboxypeptidase activity"/>
    <property type="evidence" value="ECO:0007669"/>
    <property type="project" value="UniProtKB-EC"/>
</dbReference>
<evidence type="ECO:0000256" key="13">
    <source>
        <dbReference type="ARBA" id="ARBA00023136"/>
    </source>
</evidence>
<evidence type="ECO:0000256" key="14">
    <source>
        <dbReference type="ARBA" id="ARBA00023268"/>
    </source>
</evidence>
<dbReference type="GO" id="GO:0030288">
    <property type="term" value="C:outer membrane-bounded periplasmic space"/>
    <property type="evidence" value="ECO:0007669"/>
    <property type="project" value="TreeGrafter"/>
</dbReference>
<dbReference type="SUPFAM" id="SSF56601">
    <property type="entry name" value="beta-lactamase/transpeptidase-like"/>
    <property type="match status" value="1"/>
</dbReference>
<comment type="catalytic activity">
    <reaction evidence="17">
        <text>[GlcNAc-(1-&gt;4)-Mur2Ac(oyl-L-Ala-gamma-D-Glu-L-Lys-D-Ala-D-Ala)](n)-di-trans,octa-cis-undecaprenyl diphosphate + beta-D-GlcNAc-(1-&gt;4)-Mur2Ac(oyl-L-Ala-gamma-D-Glu-L-Lys-D-Ala-D-Ala)-di-trans,octa-cis-undecaprenyl diphosphate = [GlcNAc-(1-&gt;4)-Mur2Ac(oyl-L-Ala-gamma-D-Glu-L-Lys-D-Ala-D-Ala)](n+1)-di-trans,octa-cis-undecaprenyl diphosphate + di-trans,octa-cis-undecaprenyl diphosphate + H(+)</text>
        <dbReference type="Rhea" id="RHEA:23708"/>
        <dbReference type="Rhea" id="RHEA-COMP:9602"/>
        <dbReference type="Rhea" id="RHEA-COMP:9603"/>
        <dbReference type="ChEBI" id="CHEBI:15378"/>
        <dbReference type="ChEBI" id="CHEBI:58405"/>
        <dbReference type="ChEBI" id="CHEBI:60033"/>
        <dbReference type="ChEBI" id="CHEBI:78435"/>
        <dbReference type="EC" id="2.4.99.28"/>
    </reaction>
</comment>
<dbReference type="EMBL" id="QPIZ01000005">
    <property type="protein sequence ID" value="RCW37500.1"/>
    <property type="molecule type" value="Genomic_DNA"/>
</dbReference>
<evidence type="ECO:0000256" key="15">
    <source>
        <dbReference type="ARBA" id="ARBA00023316"/>
    </source>
</evidence>
<comment type="catalytic activity">
    <reaction evidence="16">
        <text>Preferential cleavage: (Ac)2-L-Lys-D-Ala-|-D-Ala. Also transpeptidation of peptidyl-alanyl moieties that are N-acyl substituents of D-alanine.</text>
        <dbReference type="EC" id="3.4.16.4"/>
    </reaction>
</comment>
<feature type="transmembrane region" description="Helical" evidence="18">
    <location>
        <begin position="12"/>
        <end position="31"/>
    </location>
</feature>
<evidence type="ECO:0000256" key="9">
    <source>
        <dbReference type="ARBA" id="ARBA00022679"/>
    </source>
</evidence>
<evidence type="ECO:0000256" key="16">
    <source>
        <dbReference type="ARBA" id="ARBA00034000"/>
    </source>
</evidence>
<gene>
    <name evidence="21" type="ORF">DFO77_1058</name>
</gene>
<evidence type="ECO:0000256" key="18">
    <source>
        <dbReference type="SAM" id="Phobius"/>
    </source>
</evidence>
<comment type="subcellular location">
    <subcellularLocation>
        <location evidence="1">Cell membrane</location>
    </subcellularLocation>
</comment>
<reference evidence="21 22" key="1">
    <citation type="submission" date="2018-07" db="EMBL/GenBank/DDBJ databases">
        <title>Freshwater and sediment microbial communities from various areas in North America, analyzing microbe dynamics in response to fracking.</title>
        <authorList>
            <person name="Lamendella R."/>
        </authorList>
    </citation>
    <scope>NUCLEOTIDE SEQUENCE [LARGE SCALE GENOMIC DNA]</scope>
    <source>
        <strain evidence="21 22">160A</strain>
    </source>
</reference>
<protein>
    <submittedName>
        <fullName evidence="21">Penicillin-binding protein 1A</fullName>
    </submittedName>
</protein>
<sequence length="783" mass="88891">MAQGGLKKTLRWLYGLFIGAVVFVVLLFFLISKGALGFMPSFEELENPKSNLATILYSSDQEVLGKFFHENRTNVNYNDLNPNVINALIATEDIRFYKHSGIDSRGLARVLFRTILMGEKSSGGGSTITQQLAKLLFHDPASNLWQRSLQKLKEWVIAVKLERSYTKPEILTMYLNKAPFIYGAYGIESAAHTFFSKPMDSIRVEEAATLIGMLQNPSLYNPLRRPDITQNRRNIVLSQMQKASHITPEEFDSLKTLPLNIRFQRDDHIHGLAPYFREHLRLKLSAEKPERENYASWQEQQFIEDSIAWLEDPLFGWTNKNLKADGTKYNIYSDGLKIYTTIDSRLQTYAENAVKQHIGEEIQPLFFKEKEGRSRAPFTSKITQEQYENIIDRAMRNSDRYRNLKNAGFSTDSIRQAFEEPVEMEVFSWQGNIDTVMSPLDSIHYYKSFLRASLLSMDPQSGHVKAYIGGPNYQHFKYDMVSQGKRQVGSTIKPFVYTLAMQEGLTPCDMVPNIPQTFNLITGQTWTPRNSGSSRAGEMVSLKWGLANSNNNITAWILKQFNPQAVVNIIHDLGIQSPMDPVPSIVLGVPEFGLDEMVSGYCTYANKGVNVKPLLVTRIEDRYGNVVANFSPRKEEVLSEETAYLMINLLEGVINQGTGRRLRFRYQFDAQIGGKTGTTQNHSDGWFMGVTPNLVTGVWVGGEDRDIHFDNIGMGQGANTALPIWALYMNKVYEDEEIPITQEDKFEEPVNFNINLDCPDENITADEEALEGGDSIVPEDEFF</sequence>
<keyword evidence="13 18" id="KW-0472">Membrane</keyword>
<feature type="domain" description="Penicillin-binding protein transpeptidase" evidence="19">
    <location>
        <begin position="456"/>
        <end position="577"/>
    </location>
</feature>
<keyword evidence="8" id="KW-0328">Glycosyltransferase</keyword>
<evidence type="ECO:0000313" key="22">
    <source>
        <dbReference type="Proteomes" id="UP000252733"/>
    </source>
</evidence>
<dbReference type="SUPFAM" id="SSF53955">
    <property type="entry name" value="Lysozyme-like"/>
    <property type="match status" value="1"/>
</dbReference>
<keyword evidence="12" id="KW-0573">Peptidoglycan synthesis</keyword>
<evidence type="ECO:0000256" key="3">
    <source>
        <dbReference type="ARBA" id="ARBA00007090"/>
    </source>
</evidence>
<keyword evidence="5" id="KW-1003">Cell membrane</keyword>
<comment type="pathway">
    <text evidence="2">Cell wall biogenesis; peptidoglycan biosynthesis.</text>
</comment>
<dbReference type="RefSeq" id="WP_106154661.1">
    <property type="nucleotide sequence ID" value="NZ_PVTS01000024.1"/>
</dbReference>
<evidence type="ECO:0000256" key="2">
    <source>
        <dbReference type="ARBA" id="ARBA00004752"/>
    </source>
</evidence>
<dbReference type="PANTHER" id="PTHR32282:SF11">
    <property type="entry name" value="PENICILLIN-BINDING PROTEIN 1B"/>
    <property type="match status" value="1"/>
</dbReference>
<dbReference type="GO" id="GO:0006508">
    <property type="term" value="P:proteolysis"/>
    <property type="evidence" value="ECO:0007669"/>
    <property type="project" value="UniProtKB-KW"/>
</dbReference>
<evidence type="ECO:0000313" key="21">
    <source>
        <dbReference type="EMBL" id="RCW37500.1"/>
    </source>
</evidence>
<accession>A0A2T0WXI4</accession>
<organism evidence="21 22">
    <name type="scientific">Marinilabilia salmonicolor</name>
    <dbReference type="NCBI Taxonomy" id="989"/>
    <lineage>
        <taxon>Bacteria</taxon>
        <taxon>Pseudomonadati</taxon>
        <taxon>Bacteroidota</taxon>
        <taxon>Bacteroidia</taxon>
        <taxon>Marinilabiliales</taxon>
        <taxon>Marinilabiliaceae</taxon>
        <taxon>Marinilabilia</taxon>
    </lineage>
</organism>
<keyword evidence="6" id="KW-0121">Carboxypeptidase</keyword>
<dbReference type="GO" id="GO:0009252">
    <property type="term" value="P:peptidoglycan biosynthetic process"/>
    <property type="evidence" value="ECO:0007669"/>
    <property type="project" value="UniProtKB-KW"/>
</dbReference>
<evidence type="ECO:0000259" key="19">
    <source>
        <dbReference type="Pfam" id="PF00905"/>
    </source>
</evidence>
<evidence type="ECO:0000256" key="1">
    <source>
        <dbReference type="ARBA" id="ARBA00004236"/>
    </source>
</evidence>
<dbReference type="InterPro" id="IPR012338">
    <property type="entry name" value="Beta-lactam/transpept-like"/>
</dbReference>
<dbReference type="InterPro" id="IPR050396">
    <property type="entry name" value="Glycosyltr_51/Transpeptidase"/>
</dbReference>
<keyword evidence="7" id="KW-0645">Protease</keyword>
<dbReference type="PANTHER" id="PTHR32282">
    <property type="entry name" value="BINDING PROTEIN TRANSPEPTIDASE, PUTATIVE-RELATED"/>
    <property type="match status" value="1"/>
</dbReference>
<evidence type="ECO:0000259" key="20">
    <source>
        <dbReference type="Pfam" id="PF00912"/>
    </source>
</evidence>
<comment type="caution">
    <text evidence="21">The sequence shown here is derived from an EMBL/GenBank/DDBJ whole genome shotgun (WGS) entry which is preliminary data.</text>
</comment>
<keyword evidence="10" id="KW-0378">Hydrolase</keyword>
<dbReference type="Proteomes" id="UP000252733">
    <property type="component" value="Unassembled WGS sequence"/>
</dbReference>
<dbReference type="GO" id="GO:0008955">
    <property type="term" value="F:peptidoglycan glycosyltransferase activity"/>
    <property type="evidence" value="ECO:0007669"/>
    <property type="project" value="UniProtKB-EC"/>
</dbReference>
<comment type="similarity">
    <text evidence="4">In the N-terminal section; belongs to the glycosyltransferase 51 family.</text>
</comment>
<dbReference type="Gene3D" id="1.10.3810.10">
    <property type="entry name" value="Biosynthetic peptidoglycan transglycosylase-like"/>
    <property type="match status" value="1"/>
</dbReference>
<dbReference type="Pfam" id="PF00905">
    <property type="entry name" value="Transpeptidase"/>
    <property type="match status" value="2"/>
</dbReference>
<keyword evidence="14" id="KW-0511">Multifunctional enzyme</keyword>
<dbReference type="InterPro" id="IPR023346">
    <property type="entry name" value="Lysozyme-like_dom_sf"/>
</dbReference>
<dbReference type="InterPro" id="IPR036950">
    <property type="entry name" value="PBP_transglycosylase"/>
</dbReference>
<dbReference type="Pfam" id="PF00912">
    <property type="entry name" value="Transgly"/>
    <property type="match status" value="1"/>
</dbReference>
<dbReference type="InterPro" id="IPR001264">
    <property type="entry name" value="Glyco_trans_51"/>
</dbReference>
<name>A0A2T0WXI4_9BACT</name>
<dbReference type="OrthoDB" id="9766909at2"/>